<comment type="caution">
    <text evidence="2">The sequence shown here is derived from an EMBL/GenBank/DDBJ whole genome shotgun (WGS) entry which is preliminary data.</text>
</comment>
<sequence length="84" mass="9335">MPNFVPDIDPALPNRRVPSLAPPRPLDGHPVTPDKAWPKPPAIKPALPSRRPDAGTIKNDELLSGKERPSIEESDRNYRPARSR</sequence>
<evidence type="ECO:0000256" key="1">
    <source>
        <dbReference type="SAM" id="MobiDB-lite"/>
    </source>
</evidence>
<evidence type="ECO:0000313" key="3">
    <source>
        <dbReference type="Proteomes" id="UP000234328"/>
    </source>
</evidence>
<reference evidence="2 3" key="1">
    <citation type="submission" date="2017-10" db="EMBL/GenBank/DDBJ databases">
        <title>Two draft genome sequences of Pusillimonas sp. strains isolated from a nitrate- and radionuclide-contaminated groundwater in Russia.</title>
        <authorList>
            <person name="Grouzdev D.S."/>
            <person name="Tourova T.P."/>
            <person name="Goeva M.A."/>
            <person name="Babich T.L."/>
            <person name="Sokolova D.S."/>
            <person name="Abdullin R."/>
            <person name="Poltaraus A.B."/>
            <person name="Toshchakov S.V."/>
            <person name="Nazina T.N."/>
        </authorList>
    </citation>
    <scope>NUCLEOTIDE SEQUENCE [LARGE SCALE GENOMIC DNA]</scope>
    <source>
        <strain evidence="2 3">JR1/69-2-13</strain>
    </source>
</reference>
<keyword evidence="3" id="KW-1185">Reference proteome</keyword>
<proteinExistence type="predicted"/>
<accession>A0A2N4UBH3</accession>
<dbReference type="AlphaFoldDB" id="A0A2N4UBH3"/>
<feature type="compositionally biased region" description="Basic and acidic residues" evidence="1">
    <location>
        <begin position="50"/>
        <end position="78"/>
    </location>
</feature>
<gene>
    <name evidence="2" type="ORF">CR155_17845</name>
</gene>
<feature type="region of interest" description="Disordered" evidence="1">
    <location>
        <begin position="1"/>
        <end position="84"/>
    </location>
</feature>
<dbReference type="EMBL" id="PDNV01000013">
    <property type="protein sequence ID" value="PLC52372.1"/>
    <property type="molecule type" value="Genomic_DNA"/>
</dbReference>
<organism evidence="2 3">
    <name type="scientific">Pollutimonas nitritireducens</name>
    <dbReference type="NCBI Taxonomy" id="2045209"/>
    <lineage>
        <taxon>Bacteria</taxon>
        <taxon>Pseudomonadati</taxon>
        <taxon>Pseudomonadota</taxon>
        <taxon>Betaproteobacteria</taxon>
        <taxon>Burkholderiales</taxon>
        <taxon>Alcaligenaceae</taxon>
        <taxon>Pollutimonas</taxon>
    </lineage>
</organism>
<evidence type="ECO:0000313" key="2">
    <source>
        <dbReference type="EMBL" id="PLC52372.1"/>
    </source>
</evidence>
<protein>
    <submittedName>
        <fullName evidence="2">Uncharacterized protein</fullName>
    </submittedName>
</protein>
<name>A0A2N4UBH3_9BURK</name>
<dbReference type="Proteomes" id="UP000234328">
    <property type="component" value="Unassembled WGS sequence"/>
</dbReference>